<dbReference type="InterPro" id="IPR004007">
    <property type="entry name" value="DhaL_dom"/>
</dbReference>
<dbReference type="RefSeq" id="WP_005522999.1">
    <property type="nucleotide sequence ID" value="NZ_EQ973332.1"/>
</dbReference>
<name>C0E6P6_9CORY</name>
<comment type="caution">
    <text evidence="3">The sequence shown here is derived from an EMBL/GenBank/DDBJ whole genome shotgun (WGS) entry which is preliminary data.</text>
</comment>
<reference evidence="3 4" key="1">
    <citation type="submission" date="2009-01" db="EMBL/GenBank/DDBJ databases">
        <authorList>
            <person name="Fulton L."/>
            <person name="Clifton S."/>
            <person name="Chinwalla A.T."/>
            <person name="Mitreva M."/>
            <person name="Sodergren E."/>
            <person name="Weinstock G."/>
            <person name="Clifton S."/>
            <person name="Dooling D.J."/>
            <person name="Fulton B."/>
            <person name="Minx P."/>
            <person name="Pepin K.H."/>
            <person name="Johnson M."/>
            <person name="Bhonagiri V."/>
            <person name="Nash W.E."/>
            <person name="Mardis E.R."/>
            <person name="Wilson R.K."/>
        </authorList>
    </citation>
    <scope>NUCLEOTIDE SEQUENCE [LARGE SCALE GENOMIC DNA]</scope>
    <source>
        <strain evidence="3 4">ATCC 33806</strain>
    </source>
</reference>
<feature type="domain" description="DhaL" evidence="2">
    <location>
        <begin position="10"/>
        <end position="202"/>
    </location>
</feature>
<feature type="region of interest" description="Disordered" evidence="1">
    <location>
        <begin position="252"/>
        <end position="322"/>
    </location>
</feature>
<dbReference type="InterPro" id="IPR050270">
    <property type="entry name" value="DegV_domain_contain"/>
</dbReference>
<dbReference type="GO" id="GO:0006071">
    <property type="term" value="P:glycerol metabolic process"/>
    <property type="evidence" value="ECO:0007669"/>
    <property type="project" value="InterPro"/>
</dbReference>
<evidence type="ECO:0000256" key="1">
    <source>
        <dbReference type="SAM" id="MobiDB-lite"/>
    </source>
</evidence>
<dbReference type="SMART" id="SM01121">
    <property type="entry name" value="Dak1_2"/>
    <property type="match status" value="1"/>
</dbReference>
<feature type="compositionally biased region" description="Low complexity" evidence="1">
    <location>
        <begin position="291"/>
        <end position="302"/>
    </location>
</feature>
<feature type="compositionally biased region" description="Polar residues" evidence="1">
    <location>
        <begin position="252"/>
        <end position="268"/>
    </location>
</feature>
<dbReference type="SMART" id="SM01120">
    <property type="entry name" value="Dak2"/>
    <property type="match status" value="1"/>
</dbReference>
<dbReference type="GO" id="GO:0004371">
    <property type="term" value="F:glycerone kinase activity"/>
    <property type="evidence" value="ECO:0007669"/>
    <property type="project" value="InterPro"/>
</dbReference>
<evidence type="ECO:0000313" key="3">
    <source>
        <dbReference type="EMBL" id="EEG25756.1"/>
    </source>
</evidence>
<dbReference type="PROSITE" id="PS51480">
    <property type="entry name" value="DHAL"/>
    <property type="match status" value="1"/>
</dbReference>
<gene>
    <name evidence="3" type="ORF">CORMATOL_02682</name>
</gene>
<protein>
    <submittedName>
        <fullName evidence="3">DAK2 domain fusion protein YloV</fullName>
    </submittedName>
</protein>
<accession>C0E6P6</accession>
<dbReference type="Gene3D" id="1.25.40.340">
    <property type="match status" value="1"/>
</dbReference>
<dbReference type="SUPFAM" id="SSF101473">
    <property type="entry name" value="DhaL-like"/>
    <property type="match status" value="1"/>
</dbReference>
<dbReference type="InterPro" id="IPR036117">
    <property type="entry name" value="DhaL_dom_sf"/>
</dbReference>
<dbReference type="InterPro" id="IPR048394">
    <property type="entry name" value="FakA-like_M"/>
</dbReference>
<evidence type="ECO:0000313" key="4">
    <source>
        <dbReference type="Proteomes" id="UP000006247"/>
    </source>
</evidence>
<dbReference type="PANTHER" id="PTHR33434:SF4">
    <property type="entry name" value="PHOSPHATASE PROTEIN"/>
    <property type="match status" value="1"/>
</dbReference>
<dbReference type="AlphaFoldDB" id="C0E6P6"/>
<feature type="compositionally biased region" description="Polar residues" evidence="1">
    <location>
        <begin position="303"/>
        <end position="315"/>
    </location>
</feature>
<organism evidence="3 4">
    <name type="scientific">Corynebacterium matruchotii ATCC 33806</name>
    <dbReference type="NCBI Taxonomy" id="566549"/>
    <lineage>
        <taxon>Bacteria</taxon>
        <taxon>Bacillati</taxon>
        <taxon>Actinomycetota</taxon>
        <taxon>Actinomycetes</taxon>
        <taxon>Mycobacteriales</taxon>
        <taxon>Corynebacteriaceae</taxon>
        <taxon>Corynebacterium</taxon>
    </lineage>
</organism>
<dbReference type="Pfam" id="PF13684">
    <property type="entry name" value="FakA-like_C"/>
    <property type="match status" value="1"/>
</dbReference>
<dbReference type="Pfam" id="PF02734">
    <property type="entry name" value="Dak2"/>
    <property type="match status" value="1"/>
</dbReference>
<dbReference type="Pfam" id="PF21645">
    <property type="entry name" value="FakA-like_M"/>
    <property type="match status" value="1"/>
</dbReference>
<dbReference type="HOGENOM" id="CLU_017496_0_1_11"/>
<evidence type="ECO:0000259" key="2">
    <source>
        <dbReference type="PROSITE" id="PS51480"/>
    </source>
</evidence>
<dbReference type="EMBL" id="ACEB01000046">
    <property type="protein sequence ID" value="EEG25756.1"/>
    <property type="molecule type" value="Genomic_DNA"/>
</dbReference>
<dbReference type="Proteomes" id="UP000006247">
    <property type="component" value="Unassembled WGS sequence"/>
</dbReference>
<dbReference type="InterPro" id="IPR033470">
    <property type="entry name" value="FakA-like_C"/>
</dbReference>
<dbReference type="PANTHER" id="PTHR33434">
    <property type="entry name" value="DEGV DOMAIN-CONTAINING PROTEIN DR_1986-RELATED"/>
    <property type="match status" value="1"/>
</dbReference>
<sequence>MVNVEYLDGPALHRWLTRAVAELVARRAEINKLNVFPVPDADTGSNMAHTMEAALAEVNSLPAAHQCDITKLTAAIAVGAVKGARGNSGMVLSQVLRGLAQSAVSDRITGRTVQQALTTANKFVHHAIIEPVEGTVVTVLRAAAIAANQAPTDSLIDVLTAATTAAAIALANTPSQLAVLRDAGVVDAGAQGLVLLLETMLDEVSGGTIETSTNPSFQPPKPKALSIKVVGTAAPGSVDMFTQLLGATRITAPTNTKSNPTEQPQQGKTPPKPRSPFGQPTQLARLWNHQPPTIDTPPTTTTHNQQKLHTTTNANPTVPTETTRPRVDYLEVMFFIQNADLNHVRDQLQPLGDSFIIAPISPHSASVHIHTHQAGTVIETAHHLGKITNLHIEALPEATTTSHRIILALTPTGLITHLYQSAGALTINPGDDIVLDIAAAARASGATEIILLPNGMLTTHQLASIERSSHAFEQALTIVPTGTIIRGLAALAACNNTQPLAVDAYTMGEAAQATRTARIITDPTTTEIHAITNDKNRHPTTLCTTTSLHQAIAHTLTTLIDPTTRRITILIDETAPEFSASDLPKFHGVEIITYRTQNLGSLAEIGVE</sequence>
<proteinExistence type="predicted"/>